<keyword evidence="1" id="KW-0812">Transmembrane</keyword>
<dbReference type="EMBL" id="JAPTGG010000002">
    <property type="protein sequence ID" value="MCZ0864133.1"/>
    <property type="molecule type" value="Genomic_DNA"/>
</dbReference>
<dbReference type="Proteomes" id="UP001069090">
    <property type="component" value="Unassembled WGS sequence"/>
</dbReference>
<dbReference type="PROSITE" id="PS51257">
    <property type="entry name" value="PROKAR_LIPOPROTEIN"/>
    <property type="match status" value="1"/>
</dbReference>
<evidence type="ECO:0000313" key="2">
    <source>
        <dbReference type="EMBL" id="MCZ0864133.1"/>
    </source>
</evidence>
<dbReference type="AlphaFoldDB" id="A0A9J6RJI2"/>
<reference evidence="2 3" key="1">
    <citation type="submission" date="2022-12" db="EMBL/GenBank/DDBJ databases">
        <title>Dasania phycosphaerae sp. nov., isolated from particulate material of the south coast of Korea.</title>
        <authorList>
            <person name="Jiang Y."/>
        </authorList>
    </citation>
    <scope>NUCLEOTIDE SEQUENCE [LARGE SCALE GENOMIC DNA]</scope>
    <source>
        <strain evidence="2 3">GY-19</strain>
    </source>
</reference>
<comment type="caution">
    <text evidence="2">The sequence shown here is derived from an EMBL/GenBank/DDBJ whole genome shotgun (WGS) entry which is preliminary data.</text>
</comment>
<gene>
    <name evidence="2" type="ORF">O0V09_02905</name>
</gene>
<feature type="transmembrane region" description="Helical" evidence="1">
    <location>
        <begin position="20"/>
        <end position="37"/>
    </location>
</feature>
<protein>
    <submittedName>
        <fullName evidence="2">Uncharacterized protein</fullName>
    </submittedName>
</protein>
<keyword evidence="3" id="KW-1185">Reference proteome</keyword>
<evidence type="ECO:0000256" key="1">
    <source>
        <dbReference type="SAM" id="Phobius"/>
    </source>
</evidence>
<organism evidence="2 3">
    <name type="scientific">Dasania phycosphaerae</name>
    <dbReference type="NCBI Taxonomy" id="2950436"/>
    <lineage>
        <taxon>Bacteria</taxon>
        <taxon>Pseudomonadati</taxon>
        <taxon>Pseudomonadota</taxon>
        <taxon>Gammaproteobacteria</taxon>
        <taxon>Cellvibrionales</taxon>
        <taxon>Spongiibacteraceae</taxon>
        <taxon>Dasania</taxon>
    </lineage>
</organism>
<proteinExistence type="predicted"/>
<name>A0A9J6RJI2_9GAMM</name>
<dbReference type="RefSeq" id="WP_258330290.1">
    <property type="nucleotide sequence ID" value="NZ_JAPTGG010000002.1"/>
</dbReference>
<sequence>MLYKLKARYASASVKDRALLIMFAVIFISCFTTYYYFDDGKSNAGADKLHGSLARDYYRSPLNMSDAYQYCVAEAQKQLGSSMRGFTMDEMSTRYKPEQSVFFIVLKVDVGTINDYREAVVYCDVDPKQHMVSYYKEVYPGEDRSILSRTIEFFADL</sequence>
<accession>A0A9J6RJI2</accession>
<keyword evidence="1" id="KW-1133">Transmembrane helix</keyword>
<keyword evidence="1" id="KW-0472">Membrane</keyword>
<evidence type="ECO:0000313" key="3">
    <source>
        <dbReference type="Proteomes" id="UP001069090"/>
    </source>
</evidence>